<evidence type="ECO:0000256" key="3">
    <source>
        <dbReference type="SAM" id="SignalP"/>
    </source>
</evidence>
<dbReference type="InterPro" id="IPR047589">
    <property type="entry name" value="DUF11_rpt"/>
</dbReference>
<feature type="domain" description="DUF7619" evidence="4">
    <location>
        <begin position="534"/>
        <end position="665"/>
    </location>
</feature>
<keyword evidence="3" id="KW-0732">Signal</keyword>
<keyword evidence="1" id="KW-0433">Leucine-rich repeat</keyword>
<dbReference type="InterPro" id="IPR032675">
    <property type="entry name" value="LRR_dom_sf"/>
</dbReference>
<evidence type="ECO:0000313" key="6">
    <source>
        <dbReference type="Proteomes" id="UP000199514"/>
    </source>
</evidence>
<protein>
    <submittedName>
        <fullName evidence="5">Conserved repeat domain-containing protein</fullName>
    </submittedName>
</protein>
<dbReference type="Pfam" id="PF24595">
    <property type="entry name" value="DUF7619"/>
    <property type="match status" value="1"/>
</dbReference>
<dbReference type="EMBL" id="FOLE01000008">
    <property type="protein sequence ID" value="SFC66533.1"/>
    <property type="molecule type" value="Genomic_DNA"/>
</dbReference>
<dbReference type="Gene3D" id="3.80.10.10">
    <property type="entry name" value="Ribonuclease Inhibitor"/>
    <property type="match status" value="1"/>
</dbReference>
<dbReference type="STRING" id="927664.SAMN05421780_1081"/>
<dbReference type="InterPro" id="IPR001611">
    <property type="entry name" value="Leu-rich_rpt"/>
</dbReference>
<gene>
    <name evidence="5" type="ORF">SAMN05421780_1081</name>
</gene>
<evidence type="ECO:0000313" key="5">
    <source>
        <dbReference type="EMBL" id="SFC66533.1"/>
    </source>
</evidence>
<keyword evidence="6" id="KW-1185">Reference proteome</keyword>
<accession>A0A1I1L7Y9</accession>
<dbReference type="SUPFAM" id="SSF52058">
    <property type="entry name" value="L domain-like"/>
    <property type="match status" value="1"/>
</dbReference>
<feature type="non-terminal residue" evidence="5">
    <location>
        <position position="667"/>
    </location>
</feature>
<proteinExistence type="predicted"/>
<dbReference type="PROSITE" id="PS51450">
    <property type="entry name" value="LRR"/>
    <property type="match status" value="1"/>
</dbReference>
<evidence type="ECO:0000256" key="1">
    <source>
        <dbReference type="ARBA" id="ARBA00022614"/>
    </source>
</evidence>
<name>A0A1I1L7Y9_9BACT</name>
<dbReference type="OrthoDB" id="1524003at2"/>
<dbReference type="InterPro" id="IPR050216">
    <property type="entry name" value="LRR_domain-containing"/>
</dbReference>
<feature type="chain" id="PRO_5011532058" evidence="3">
    <location>
        <begin position="24"/>
        <end position="667"/>
    </location>
</feature>
<keyword evidence="2" id="KW-0677">Repeat</keyword>
<feature type="signal peptide" evidence="3">
    <location>
        <begin position="1"/>
        <end position="23"/>
    </location>
</feature>
<evidence type="ECO:0000259" key="4">
    <source>
        <dbReference type="Pfam" id="PF24595"/>
    </source>
</evidence>
<sequence>MKKTIATLSLLMAGLFAQHEAQAQYVTLPDTNFRNRMRLIYPECFNAVGDLDTVAAANAENSTCDISGLSSQAVTGIHYFKNIIFLSFTYNTISTLPRLPYNLQILSFTQANFLTPSELIIPTSVKQLEYISCNLSVLPTLPSGLTAISLRNNPNLNFSSLPPLPNNNFSQIDLSYNNLSEYPSNFIGQQGSLQNLYLNNNQLTSLPNSLELGGDVNFNVNYNQLTSISSGHYYALSCSNNQITSLNGVSVVNSLNCSNNPNLTCLPYLNPYYFQSLNISGTGITCLPNKPVSLNSNLPICNPTNNPNSCPSFPYAIKGKAYKDLNNNGSYEDNEPIVNAAVKVNGHSWVGYSYNNEYQVDIDTAGSYNISLASSLPYWTAIISPTTPADLYMYGDIATRDIRLVANQTAKDLWIYQSLGTSRPGFNNTIAIIYQNIGTVSANATVKFLKPAGFSVDSASVSGYTASGDTLIWNVGNLDIDQKGVILIYGKIATNVALGTELAFNSWVNMSDTQEQTPTNNHSLATSIVTGSFDPNDKQAREAISPAQIAAGEYIDYTIRFQNTGTDTAFTVVIADTLESNLQANTLEMVASSHNVRTSMKGNVVYFEHLNILLPDSNVNEKASHGFVSFRIKPQTNLALGTNISNKAAIYFDYNAPVITNTAVTKV</sequence>
<dbReference type="GO" id="GO:0005737">
    <property type="term" value="C:cytoplasm"/>
    <property type="evidence" value="ECO:0007669"/>
    <property type="project" value="TreeGrafter"/>
</dbReference>
<dbReference type="AlphaFoldDB" id="A0A1I1L7Y9"/>
<evidence type="ECO:0000256" key="2">
    <source>
        <dbReference type="ARBA" id="ARBA00022737"/>
    </source>
</evidence>
<reference evidence="5 6" key="1">
    <citation type="submission" date="2016-10" db="EMBL/GenBank/DDBJ databases">
        <authorList>
            <person name="de Groot N.N."/>
        </authorList>
    </citation>
    <scope>NUCLEOTIDE SEQUENCE [LARGE SCALE GENOMIC DNA]</scope>
    <source>
        <strain evidence="5 6">DSM 6793</strain>
    </source>
</reference>
<dbReference type="InterPro" id="IPR055353">
    <property type="entry name" value="DUF7619"/>
</dbReference>
<dbReference type="PANTHER" id="PTHR48051">
    <property type="match status" value="1"/>
</dbReference>
<dbReference type="PANTHER" id="PTHR48051:SF41">
    <property type="entry name" value="LEUCINE-RICH REPEAT-CONTAINING PROTEIN 40"/>
    <property type="match status" value="1"/>
</dbReference>
<dbReference type="NCBIfam" id="TIGR01451">
    <property type="entry name" value="B_ant_repeat"/>
    <property type="match status" value="1"/>
</dbReference>
<organism evidence="5 6">
    <name type="scientific">Flexibacter flexilis DSM 6793</name>
    <dbReference type="NCBI Taxonomy" id="927664"/>
    <lineage>
        <taxon>Bacteria</taxon>
        <taxon>Pseudomonadati</taxon>
        <taxon>Bacteroidota</taxon>
        <taxon>Cytophagia</taxon>
        <taxon>Cytophagales</taxon>
        <taxon>Flexibacteraceae</taxon>
        <taxon>Flexibacter</taxon>
    </lineage>
</organism>
<dbReference type="Proteomes" id="UP000199514">
    <property type="component" value="Unassembled WGS sequence"/>
</dbReference>